<reference evidence="2 3" key="1">
    <citation type="submission" date="2014-07" db="EMBL/GenBank/DDBJ databases">
        <title>Draft Genome Sequence of Gephyronic Acid Producer, Cystobacter violaceus Strain Cb vi76.</title>
        <authorList>
            <person name="Stevens D.C."/>
            <person name="Young J."/>
            <person name="Carmichael R."/>
            <person name="Tan J."/>
            <person name="Taylor R.E."/>
        </authorList>
    </citation>
    <scope>NUCLEOTIDE SEQUENCE [LARGE SCALE GENOMIC DNA]</scope>
    <source>
        <strain evidence="2 3">Cb vi76</strain>
    </source>
</reference>
<comment type="caution">
    <text evidence="2">The sequence shown here is derived from an EMBL/GenBank/DDBJ whole genome shotgun (WGS) entry which is preliminary data.</text>
</comment>
<dbReference type="InterPro" id="IPR011748">
    <property type="entry name" value="Unchr_phage_tail-like"/>
</dbReference>
<feature type="region of interest" description="Disordered" evidence="1">
    <location>
        <begin position="65"/>
        <end position="86"/>
    </location>
</feature>
<sequence length="784" mass="86835">MDANGTRYHLLLGRDDWASCYVQGNDPDNTLWKGDGAVRPPVKWDGERSELILWPRLYRFVVEDPPGTSTQPAAVKPEERRGAGRDQFGNTYWVDDACTSIRVQSSGSGKSSVFWSVEPPAAPPAAAPGEFGPVCAPPASTKQRLGGLAVTPHHYLVVGTHAPAGLLVFDLHAGGPPLELRWPPEVPFAPFDLAPTPEGGVLVLDRAHRCYWRLDAGMNVVRANPQHTPAEELFQPVGGQPLTGSRPFVFPALSSRDATQLPPAEDFIALEALPDERVLLLQVSQVLVYRDGASSGEVLTLSLGDILEEGAAFTLQAHDFAYVPAERSGEPGRLAVVAVDGNQAFVFSLDLSGGQARLTPLPEYLPMRLFEGRALVSAQGRLFYDMDGGFIPLVAQRLPRYEKKAVLLTEPKRLDGRQPGCVWHRLFLDASIPPGTSVQVRSRAADTPLELMNTPFSQEPEPYLRSTGPELPFAPGVSGEHRGTWELLFQHPRGRYLQLELTLCGTGGVTPRLRALRAYYPRTSYAERFLPAIYREDSDSVGFLERFLANLEGILTPIEDRIAAAQVLFDARSAPAEALEWLAGWLGLAFDPAWEKEERRRRLLIRHAHTFFQWRGTPRGLRMALRLALDERPDASLFEEQEDPLRSPIRIDEHFRSARGARSSKATAHRFTVFIPVPREVTEEQLDTLLARARRVVELEKPAHTVFDVRFYWAMFRVGEARLGVNTPVSLGSRAPEARRAVVLGRAHLAEAFLHPRPGHAAAGQWELGRHQLTHHSTPGGELR</sequence>
<gene>
    <name evidence="2" type="ORF">Q664_03260</name>
</gene>
<name>A0A084T0U3_9BACT</name>
<dbReference type="SUPFAM" id="SSF63829">
    <property type="entry name" value="Calcium-dependent phosphotriesterase"/>
    <property type="match status" value="1"/>
</dbReference>
<dbReference type="Pfam" id="PF09684">
    <property type="entry name" value="Tail_P2_I"/>
    <property type="match status" value="1"/>
</dbReference>
<evidence type="ECO:0008006" key="4">
    <source>
        <dbReference type="Google" id="ProtNLM"/>
    </source>
</evidence>
<evidence type="ECO:0000313" key="2">
    <source>
        <dbReference type="EMBL" id="KFA94328.1"/>
    </source>
</evidence>
<dbReference type="EMBL" id="JPMI01000017">
    <property type="protein sequence ID" value="KFA94328.1"/>
    <property type="molecule type" value="Genomic_DNA"/>
</dbReference>
<dbReference type="InterPro" id="IPR006521">
    <property type="entry name" value="Tail_protein_I"/>
</dbReference>
<dbReference type="NCBIfam" id="TIGR02242">
    <property type="entry name" value="tail_TIGR02242"/>
    <property type="match status" value="1"/>
</dbReference>
<evidence type="ECO:0000313" key="3">
    <source>
        <dbReference type="Proteomes" id="UP000028547"/>
    </source>
</evidence>
<dbReference type="AlphaFoldDB" id="A0A084T0U3"/>
<accession>A0A084T0U3</accession>
<evidence type="ECO:0000256" key="1">
    <source>
        <dbReference type="SAM" id="MobiDB-lite"/>
    </source>
</evidence>
<protein>
    <recommendedName>
        <fullName evidence="4">Phage tail protein</fullName>
    </recommendedName>
</protein>
<dbReference type="Proteomes" id="UP000028547">
    <property type="component" value="Unassembled WGS sequence"/>
</dbReference>
<proteinExistence type="predicted"/>
<organism evidence="2 3">
    <name type="scientific">Archangium violaceum Cb vi76</name>
    <dbReference type="NCBI Taxonomy" id="1406225"/>
    <lineage>
        <taxon>Bacteria</taxon>
        <taxon>Pseudomonadati</taxon>
        <taxon>Myxococcota</taxon>
        <taxon>Myxococcia</taxon>
        <taxon>Myxococcales</taxon>
        <taxon>Cystobacterineae</taxon>
        <taxon>Archangiaceae</taxon>
        <taxon>Archangium</taxon>
    </lineage>
</organism>